<evidence type="ECO:0000256" key="6">
    <source>
        <dbReference type="RuleBase" id="RU003811"/>
    </source>
</evidence>
<dbReference type="RefSeq" id="WP_318785166.1">
    <property type="nucleotide sequence ID" value="NZ_JAWDKC010000008.1"/>
</dbReference>
<feature type="domain" description="NAD/GMP synthase" evidence="8">
    <location>
        <begin position="22"/>
        <end position="251"/>
    </location>
</feature>
<keyword evidence="5 6" id="KW-0520">NAD</keyword>
<evidence type="ECO:0000256" key="4">
    <source>
        <dbReference type="ARBA" id="ARBA00022840"/>
    </source>
</evidence>
<comment type="catalytic activity">
    <reaction evidence="7">
        <text>deamido-NAD(+) + NH4(+) + ATP = AMP + diphosphate + NAD(+) + H(+)</text>
        <dbReference type="Rhea" id="RHEA:21188"/>
        <dbReference type="ChEBI" id="CHEBI:15378"/>
        <dbReference type="ChEBI" id="CHEBI:28938"/>
        <dbReference type="ChEBI" id="CHEBI:30616"/>
        <dbReference type="ChEBI" id="CHEBI:33019"/>
        <dbReference type="ChEBI" id="CHEBI:57540"/>
        <dbReference type="ChEBI" id="CHEBI:58437"/>
        <dbReference type="ChEBI" id="CHEBI:456215"/>
        <dbReference type="EC" id="6.3.1.5"/>
    </reaction>
</comment>
<evidence type="ECO:0000256" key="5">
    <source>
        <dbReference type="ARBA" id="ARBA00023027"/>
    </source>
</evidence>
<keyword evidence="4 6" id="KW-0067">ATP-binding</keyword>
<dbReference type="SUPFAM" id="SSF52402">
    <property type="entry name" value="Adenine nucleotide alpha hydrolases-like"/>
    <property type="match status" value="1"/>
</dbReference>
<dbReference type="PANTHER" id="PTHR23090">
    <property type="entry name" value="NH 3 /GLUTAMINE-DEPENDENT NAD + SYNTHETASE"/>
    <property type="match status" value="1"/>
</dbReference>
<dbReference type="Pfam" id="PF02540">
    <property type="entry name" value="NAD_synthase"/>
    <property type="match status" value="1"/>
</dbReference>
<dbReference type="InterPro" id="IPR022310">
    <property type="entry name" value="NAD/GMP_synthase"/>
</dbReference>
<dbReference type="NCBIfam" id="TIGR00552">
    <property type="entry name" value="nadE"/>
    <property type="match status" value="1"/>
</dbReference>
<reference evidence="9 10" key="1">
    <citation type="submission" date="2023-06" db="EMBL/GenBank/DDBJ databases">
        <title>Genome sequence of Methanimicrococcus sp. At1.</title>
        <authorList>
            <person name="Protasov E."/>
            <person name="Platt K."/>
            <person name="Poehlein A."/>
            <person name="Daniel R."/>
            <person name="Brune A."/>
        </authorList>
    </citation>
    <scope>NUCLEOTIDE SEQUENCE [LARGE SCALE GENOMIC DNA]</scope>
    <source>
        <strain evidence="9 10">At1</strain>
    </source>
</reference>
<evidence type="ECO:0000313" key="10">
    <source>
        <dbReference type="Proteomes" id="UP001272052"/>
    </source>
</evidence>
<dbReference type="InterPro" id="IPR014729">
    <property type="entry name" value="Rossmann-like_a/b/a_fold"/>
</dbReference>
<evidence type="ECO:0000256" key="7">
    <source>
        <dbReference type="RuleBase" id="RU003812"/>
    </source>
</evidence>
<dbReference type="EMBL" id="JAWDKC010000008">
    <property type="protein sequence ID" value="MDV0444758.1"/>
    <property type="molecule type" value="Genomic_DNA"/>
</dbReference>
<dbReference type="InterPro" id="IPR003694">
    <property type="entry name" value="NAD_synthase"/>
</dbReference>
<evidence type="ECO:0000256" key="3">
    <source>
        <dbReference type="ARBA" id="ARBA00022741"/>
    </source>
</evidence>
<dbReference type="CDD" id="cd00553">
    <property type="entry name" value="NAD_synthase"/>
    <property type="match status" value="1"/>
</dbReference>
<keyword evidence="3 6" id="KW-0547">Nucleotide-binding</keyword>
<dbReference type="NCBIfam" id="NF010587">
    <property type="entry name" value="PRK13980.1"/>
    <property type="match status" value="1"/>
</dbReference>
<sequence>MTAISFSVPVPFQNFDSAAAEQKIIAFIRNIAGDAGCRGVVLGLSGGIDSALVAALSVKALGAKNVHPIFFYNAADDSPCNSDDLKDASILSEQLGLTLQTINLYPTANAAESSFSFPVLFSESGSSALSLGNLKSRLRMSLLYYYANTGNLLVIGTKNKTERLTGYYTKYGDGGVDLDPIADLYKTEVRLLSKHMNLPESILSKTPSAGFWNGQSDEADLGLRYEQLDSLLYELEKTAETEGVDDVLKLNPDSEALKSAFEKIGLTEKQYKSVLLRMKSAAHKQKPPNYPIIS</sequence>
<keyword evidence="2 6" id="KW-0436">Ligase</keyword>
<accession>A0ABU3VMY1</accession>
<dbReference type="PANTHER" id="PTHR23090:SF9">
    <property type="entry name" value="GLUTAMINE-DEPENDENT NAD(+) SYNTHETASE"/>
    <property type="match status" value="1"/>
</dbReference>
<organism evidence="9 10">
    <name type="scientific">Methanimicrococcus hacksteinii</name>
    <dbReference type="NCBI Taxonomy" id="3028293"/>
    <lineage>
        <taxon>Archaea</taxon>
        <taxon>Methanobacteriati</taxon>
        <taxon>Methanobacteriota</taxon>
        <taxon>Stenosarchaea group</taxon>
        <taxon>Methanomicrobia</taxon>
        <taxon>Methanosarcinales</taxon>
        <taxon>Methanosarcinaceae</taxon>
        <taxon>Methanimicrococcus</taxon>
    </lineage>
</organism>
<dbReference type="Gene3D" id="3.40.50.620">
    <property type="entry name" value="HUPs"/>
    <property type="match status" value="1"/>
</dbReference>
<evidence type="ECO:0000259" key="8">
    <source>
        <dbReference type="Pfam" id="PF02540"/>
    </source>
</evidence>
<evidence type="ECO:0000313" key="9">
    <source>
        <dbReference type="EMBL" id="MDV0444758.1"/>
    </source>
</evidence>
<dbReference type="EC" id="6.3.1.5" evidence="7"/>
<gene>
    <name evidence="9" type="primary">nadE</name>
    <name evidence="9" type="ORF">MmiAt1_02950</name>
</gene>
<dbReference type="GO" id="GO:0008795">
    <property type="term" value="F:NAD+ synthase activity"/>
    <property type="evidence" value="ECO:0007669"/>
    <property type="project" value="UniProtKB-EC"/>
</dbReference>
<dbReference type="Proteomes" id="UP001272052">
    <property type="component" value="Unassembled WGS sequence"/>
</dbReference>
<keyword evidence="10" id="KW-1185">Reference proteome</keyword>
<comment type="caution">
    <text evidence="9">The sequence shown here is derived from an EMBL/GenBank/DDBJ whole genome shotgun (WGS) entry which is preliminary data.</text>
</comment>
<evidence type="ECO:0000256" key="1">
    <source>
        <dbReference type="ARBA" id="ARBA00004790"/>
    </source>
</evidence>
<comment type="similarity">
    <text evidence="6">Belongs to the NAD synthetase family.</text>
</comment>
<evidence type="ECO:0000256" key="2">
    <source>
        <dbReference type="ARBA" id="ARBA00022598"/>
    </source>
</evidence>
<protein>
    <recommendedName>
        <fullName evidence="7">NH(3)-dependent NAD(+) synthetase</fullName>
        <ecNumber evidence="7">6.3.1.5</ecNumber>
    </recommendedName>
</protein>
<comment type="pathway">
    <text evidence="1">Cofactor biosynthesis; NAD(+) biosynthesis.</text>
</comment>
<proteinExistence type="inferred from homology"/>
<name>A0ABU3VMY1_9EURY</name>